<dbReference type="InterPro" id="IPR002915">
    <property type="entry name" value="DeoC/FbaB/LacD_aldolase"/>
</dbReference>
<comment type="pathway">
    <text evidence="2 6">Carbohydrate metabolism; D-tagatose 6-phosphate degradation; D-glyceraldehyde 3-phosphate and glycerone phosphate from D-tagatose 6-phosphate: step 2/2.</text>
</comment>
<dbReference type="NCBIfam" id="NF009498">
    <property type="entry name" value="PRK12858.1"/>
    <property type="match status" value="1"/>
</dbReference>
<gene>
    <name evidence="6" type="primary">lacD</name>
    <name evidence="7" type="ORF">SSIN_1075</name>
</gene>
<dbReference type="NCBIfam" id="NF009065">
    <property type="entry name" value="PRK12399.1"/>
    <property type="match status" value="1"/>
</dbReference>
<dbReference type="SMART" id="SM01133">
    <property type="entry name" value="DeoC"/>
    <property type="match status" value="1"/>
</dbReference>
<dbReference type="Gene3D" id="3.20.20.70">
    <property type="entry name" value="Aldolase class I"/>
    <property type="match status" value="1"/>
</dbReference>
<evidence type="ECO:0000256" key="1">
    <source>
        <dbReference type="ARBA" id="ARBA00000567"/>
    </source>
</evidence>
<dbReference type="EMBL" id="JPEN01000065">
    <property type="protein sequence ID" value="KGM37137.1"/>
    <property type="molecule type" value="Genomic_DNA"/>
</dbReference>
<dbReference type="InterPro" id="IPR005927">
    <property type="entry name" value="Tag_1.6-dipho_adolase"/>
</dbReference>
<sequence length="343" mass="38439">MEKLNISHGKVSHLKRLSDANGIISALAFDQRGALKRLMAQYQEGEPSVAQMEELKVLVAEELTPHASSMLLDPEYGLPATKVLDKNAGLLLAYEKTGYDTSSTKRLPDCLNLWSAKRIKEQGADAVKFLLYYDVDSSDELNQEKQAYIERIGSECIAEDIPFFLEILAYDETNADTGSVEYAKVKPRKVIEAMKVFSHPRFNIDVLKVEVPVNVKYVEGFGDGEVVYTKAQAAAFFKEQDEATHLPYIYLSAGVSAKLFQETLVFAHESGARFNGVLCGRATWAGSVQAYIESGTDAAREWLRTTGFENIDELNKVLKETAVSWVDKVNLPFEDRQWLVRDF</sequence>
<dbReference type="PANTHER" id="PTHR39340">
    <property type="entry name" value="SULFOFRUCTOSEPHOSPHATE ALDOLASE"/>
    <property type="match status" value="1"/>
</dbReference>
<organism evidence="7 8">
    <name type="scientific">Streptococcus sinensis</name>
    <dbReference type="NCBI Taxonomy" id="176090"/>
    <lineage>
        <taxon>Bacteria</taxon>
        <taxon>Bacillati</taxon>
        <taxon>Bacillota</taxon>
        <taxon>Bacilli</taxon>
        <taxon>Lactobacillales</taxon>
        <taxon>Streptococcaceae</taxon>
        <taxon>Streptococcus</taxon>
    </lineage>
</organism>
<dbReference type="AlphaFoldDB" id="A0A0A0DJG8"/>
<dbReference type="PANTHER" id="PTHR39340:SF1">
    <property type="entry name" value="SULFOFRUCTOSEPHOSPHATE ALDOLASE"/>
    <property type="match status" value="1"/>
</dbReference>
<dbReference type="RefSeq" id="WP_052076764.1">
    <property type="nucleotide sequence ID" value="NZ_JPEN01000065.1"/>
</dbReference>
<dbReference type="NCBIfam" id="TIGR01232">
    <property type="entry name" value="lacD"/>
    <property type="match status" value="1"/>
</dbReference>
<dbReference type="HAMAP" id="MF_00734">
    <property type="entry name" value="LacD"/>
    <property type="match status" value="1"/>
</dbReference>
<dbReference type="Proteomes" id="UP000030019">
    <property type="component" value="Unassembled WGS sequence"/>
</dbReference>
<dbReference type="Pfam" id="PF01791">
    <property type="entry name" value="DeoC"/>
    <property type="match status" value="1"/>
</dbReference>
<dbReference type="UniPathway" id="UPA00704">
    <property type="reaction ID" value="UER00716"/>
</dbReference>
<dbReference type="STRING" id="176090.SSIN_1075"/>
<protein>
    <recommendedName>
        <fullName evidence="6">Tagatose 1,6-diphosphate aldolase</fullName>
        <ecNumber evidence="6">4.1.2.40</ecNumber>
    </recommendedName>
    <alternativeName>
        <fullName evidence="6">D-tagatose-1,6-bisphosphate aldolase</fullName>
    </alternativeName>
    <alternativeName>
        <fullName evidence="6">Tagatose-bisphosphate aldolase</fullName>
    </alternativeName>
</protein>
<dbReference type="InterPro" id="IPR050552">
    <property type="entry name" value="LacD_aldolase"/>
</dbReference>
<evidence type="ECO:0000313" key="8">
    <source>
        <dbReference type="Proteomes" id="UP000030019"/>
    </source>
</evidence>
<reference evidence="7 8" key="1">
    <citation type="submission" date="2014-06" db="EMBL/GenBank/DDBJ databases">
        <authorList>
            <person name="Teng J.L."/>
            <person name="Huang Y."/>
            <person name="Tse H."/>
            <person name="Lau S.K."/>
            <person name="Woo P.C."/>
        </authorList>
    </citation>
    <scope>NUCLEOTIDE SEQUENCE [LARGE SCALE GENOMIC DNA]</scope>
    <source>
        <strain evidence="7 8">HKU4</strain>
    </source>
</reference>
<dbReference type="GO" id="GO:0009025">
    <property type="term" value="F:tagatose-bisphosphate aldolase activity"/>
    <property type="evidence" value="ECO:0007669"/>
    <property type="project" value="UniProtKB-UniRule"/>
</dbReference>
<evidence type="ECO:0000256" key="6">
    <source>
        <dbReference type="HAMAP-Rule" id="MF_00734"/>
    </source>
</evidence>
<keyword evidence="8" id="KW-1185">Reference proteome</keyword>
<dbReference type="GO" id="GO:1902777">
    <property type="term" value="P:6-sulfoquinovose(1-) catabolic process"/>
    <property type="evidence" value="ECO:0007669"/>
    <property type="project" value="TreeGrafter"/>
</dbReference>
<keyword evidence="5 6" id="KW-0456">Lyase</keyword>
<dbReference type="PATRIC" id="fig|176090.4.peg.1040"/>
<dbReference type="GO" id="GO:0009024">
    <property type="term" value="F:tagatose-6-phosphate kinase activity"/>
    <property type="evidence" value="ECO:0007669"/>
    <property type="project" value="InterPro"/>
</dbReference>
<evidence type="ECO:0000313" key="7">
    <source>
        <dbReference type="EMBL" id="KGM37137.1"/>
    </source>
</evidence>
<keyword evidence="4 6" id="KW-0423">Lactose metabolism</keyword>
<name>A0A0A0DJG8_9STRE</name>
<evidence type="ECO:0000256" key="2">
    <source>
        <dbReference type="ARBA" id="ARBA00005191"/>
    </source>
</evidence>
<evidence type="ECO:0000256" key="3">
    <source>
        <dbReference type="ARBA" id="ARBA00008679"/>
    </source>
</evidence>
<evidence type="ECO:0000256" key="5">
    <source>
        <dbReference type="ARBA" id="ARBA00023239"/>
    </source>
</evidence>
<dbReference type="GO" id="GO:2001059">
    <property type="term" value="P:D-tagatose 6-phosphate catabolic process"/>
    <property type="evidence" value="ECO:0007669"/>
    <property type="project" value="UniProtKB-UniRule"/>
</dbReference>
<accession>A0A0A0DJG8</accession>
<dbReference type="EC" id="4.1.2.40" evidence="6"/>
<comment type="catalytic activity">
    <reaction evidence="1 6">
        <text>D-tagatofuranose 1,6-bisphosphate = D-glyceraldehyde 3-phosphate + dihydroxyacetone phosphate</text>
        <dbReference type="Rhea" id="RHEA:22948"/>
        <dbReference type="ChEBI" id="CHEBI:57642"/>
        <dbReference type="ChEBI" id="CHEBI:58694"/>
        <dbReference type="ChEBI" id="CHEBI:59776"/>
        <dbReference type="EC" id="4.1.2.40"/>
    </reaction>
</comment>
<dbReference type="eggNOG" id="COG3684">
    <property type="taxonomic scope" value="Bacteria"/>
</dbReference>
<proteinExistence type="inferred from homology"/>
<comment type="caution">
    <text evidence="7">The sequence shown here is derived from an EMBL/GenBank/DDBJ whole genome shotgun (WGS) entry which is preliminary data.</text>
</comment>
<dbReference type="SUPFAM" id="SSF51569">
    <property type="entry name" value="Aldolase"/>
    <property type="match status" value="1"/>
</dbReference>
<dbReference type="GO" id="GO:0019512">
    <property type="term" value="P:lactose catabolic process via tagatose-6-phosphate"/>
    <property type="evidence" value="ECO:0007669"/>
    <property type="project" value="UniProtKB-UniRule"/>
</dbReference>
<evidence type="ECO:0000256" key="4">
    <source>
        <dbReference type="ARBA" id="ARBA00022736"/>
    </source>
</evidence>
<dbReference type="InterPro" id="IPR013785">
    <property type="entry name" value="Aldolase_TIM"/>
</dbReference>
<dbReference type="GO" id="GO:0061595">
    <property type="term" value="F:6-deoxy-6-sulfofructose-1-phosphate aldolase activity"/>
    <property type="evidence" value="ECO:0007669"/>
    <property type="project" value="TreeGrafter"/>
</dbReference>
<comment type="similarity">
    <text evidence="3 6">Belongs to the aldolase LacD family.</text>
</comment>
<dbReference type="FunFam" id="3.20.20.70:FF:000137">
    <property type="entry name" value="Tagatose 1,6-diphosphate aldolase 2"/>
    <property type="match status" value="1"/>
</dbReference>
<dbReference type="NCBIfam" id="NF003180">
    <property type="entry name" value="PRK04161.1"/>
    <property type="match status" value="1"/>
</dbReference>